<dbReference type="Pfam" id="PF13480">
    <property type="entry name" value="Acetyltransf_6"/>
    <property type="match status" value="1"/>
</dbReference>
<dbReference type="SUPFAM" id="SSF55729">
    <property type="entry name" value="Acyl-CoA N-acyltransferases (Nat)"/>
    <property type="match status" value="1"/>
</dbReference>
<name>A0ABN3NJ00_9ACTN</name>
<dbReference type="InterPro" id="IPR038740">
    <property type="entry name" value="BioF2-like_GNAT_dom"/>
</dbReference>
<dbReference type="EMBL" id="BAAATM010000003">
    <property type="protein sequence ID" value="GAA2522969.1"/>
    <property type="molecule type" value="Genomic_DNA"/>
</dbReference>
<dbReference type="RefSeq" id="WP_344535259.1">
    <property type="nucleotide sequence ID" value="NZ_BAAATM010000003.1"/>
</dbReference>
<accession>A0ABN3NJ00</accession>
<protein>
    <recommendedName>
        <fullName evidence="1">BioF2-like acetyltransferase domain-containing protein</fullName>
    </recommendedName>
</protein>
<keyword evidence="3" id="KW-1185">Reference proteome</keyword>
<evidence type="ECO:0000259" key="1">
    <source>
        <dbReference type="Pfam" id="PF13480"/>
    </source>
</evidence>
<evidence type="ECO:0000313" key="3">
    <source>
        <dbReference type="Proteomes" id="UP001501095"/>
    </source>
</evidence>
<dbReference type="PANTHER" id="PTHR36174:SF1">
    <property type="entry name" value="LIPID II:GLYCINE GLYCYLTRANSFERASE"/>
    <property type="match status" value="1"/>
</dbReference>
<organism evidence="2 3">
    <name type="scientific">Streptomyces levis</name>
    <dbReference type="NCBI Taxonomy" id="285566"/>
    <lineage>
        <taxon>Bacteria</taxon>
        <taxon>Bacillati</taxon>
        <taxon>Actinomycetota</taxon>
        <taxon>Actinomycetes</taxon>
        <taxon>Kitasatosporales</taxon>
        <taxon>Streptomycetaceae</taxon>
        <taxon>Streptomyces</taxon>
    </lineage>
</organism>
<dbReference type="InterPro" id="IPR050644">
    <property type="entry name" value="PG_Glycine_Bridge_Synth"/>
</dbReference>
<dbReference type="InterPro" id="IPR016181">
    <property type="entry name" value="Acyl_CoA_acyltransferase"/>
</dbReference>
<gene>
    <name evidence="2" type="ORF">GCM10010423_15040</name>
</gene>
<sequence>MNAPAELLIHTAAGPAHVTTPAPRDIWWDLVERDPDSHVTQTPTWLACLCASGPYGDASRLYTFGDGSRILLPLVRRLRHPPRLGAEESWPAGWGIGGPVAPGGIGPQQARVLFDDLADRPVLRVGVRFRPGDTGTWERAAPAGFRPEPHMTQVVDLDGGFDTVWRRRFHTRVRRDVRRAENSSLQVEVDRTGRLVPAFQYLYDQSIERWAGQQHEPLALARWRRRREFPGERLAVVAAQFGADCAIWMAWRSGEPVASIVVLRHGPHAKFWRAAMNRELAHPVRATPLLNRLAIEEACEKGCRFYDMGESTPDSSLAHFKAGFGAVAHSSPRYSRERLPVSAAERGLRRVVKRVIRFQDA</sequence>
<comment type="caution">
    <text evidence="2">The sequence shown here is derived from an EMBL/GenBank/DDBJ whole genome shotgun (WGS) entry which is preliminary data.</text>
</comment>
<dbReference type="PANTHER" id="PTHR36174">
    <property type="entry name" value="LIPID II:GLYCINE GLYCYLTRANSFERASE"/>
    <property type="match status" value="1"/>
</dbReference>
<reference evidence="2 3" key="1">
    <citation type="journal article" date="2019" name="Int. J. Syst. Evol. Microbiol.">
        <title>The Global Catalogue of Microorganisms (GCM) 10K type strain sequencing project: providing services to taxonomists for standard genome sequencing and annotation.</title>
        <authorList>
            <consortium name="The Broad Institute Genomics Platform"/>
            <consortium name="The Broad Institute Genome Sequencing Center for Infectious Disease"/>
            <person name="Wu L."/>
            <person name="Ma J."/>
        </authorList>
    </citation>
    <scope>NUCLEOTIDE SEQUENCE [LARGE SCALE GENOMIC DNA]</scope>
    <source>
        <strain evidence="2 3">JCM 6924</strain>
    </source>
</reference>
<evidence type="ECO:0000313" key="2">
    <source>
        <dbReference type="EMBL" id="GAA2522969.1"/>
    </source>
</evidence>
<dbReference type="Proteomes" id="UP001501095">
    <property type="component" value="Unassembled WGS sequence"/>
</dbReference>
<dbReference type="Gene3D" id="3.40.630.30">
    <property type="match status" value="1"/>
</dbReference>
<proteinExistence type="predicted"/>
<feature type="domain" description="BioF2-like acetyltransferase" evidence="1">
    <location>
        <begin position="168"/>
        <end position="310"/>
    </location>
</feature>